<dbReference type="STRING" id="67344.SAMN05216505_10464"/>
<dbReference type="InterPro" id="IPR050155">
    <property type="entry name" value="HAD-like_hydrolase_sf"/>
</dbReference>
<name>A0A1G6QD48_9ACTN</name>
<dbReference type="AlphaFoldDB" id="A0A1G6QD48"/>
<dbReference type="InterPro" id="IPR023214">
    <property type="entry name" value="HAD_sf"/>
</dbReference>
<dbReference type="GO" id="GO:0008967">
    <property type="term" value="F:phosphoglycolate phosphatase activity"/>
    <property type="evidence" value="ECO:0007669"/>
    <property type="project" value="TreeGrafter"/>
</dbReference>
<dbReference type="GO" id="GO:0005829">
    <property type="term" value="C:cytosol"/>
    <property type="evidence" value="ECO:0007669"/>
    <property type="project" value="TreeGrafter"/>
</dbReference>
<evidence type="ECO:0000313" key="2">
    <source>
        <dbReference type="Proteomes" id="UP000182100"/>
    </source>
</evidence>
<dbReference type="GO" id="GO:0006281">
    <property type="term" value="P:DNA repair"/>
    <property type="evidence" value="ECO:0007669"/>
    <property type="project" value="TreeGrafter"/>
</dbReference>
<reference evidence="2" key="1">
    <citation type="submission" date="2016-10" db="EMBL/GenBank/DDBJ databases">
        <authorList>
            <person name="Varghese N."/>
            <person name="Submissions S."/>
        </authorList>
    </citation>
    <scope>NUCLEOTIDE SEQUENCE [LARGE SCALE GENOMIC DNA]</scope>
    <source>
        <strain evidence="2">CGMCC 4.3504</strain>
    </source>
</reference>
<evidence type="ECO:0000313" key="1">
    <source>
        <dbReference type="EMBL" id="SDC89824.1"/>
    </source>
</evidence>
<keyword evidence="2" id="KW-1185">Reference proteome</keyword>
<dbReference type="PANTHER" id="PTHR43434">
    <property type="entry name" value="PHOSPHOGLYCOLATE PHOSPHATASE"/>
    <property type="match status" value="1"/>
</dbReference>
<gene>
    <name evidence="1" type="ORF">SAMN05216505_10464</name>
</gene>
<dbReference type="Gene3D" id="3.40.50.1000">
    <property type="entry name" value="HAD superfamily/HAD-like"/>
    <property type="match status" value="1"/>
</dbReference>
<dbReference type="Pfam" id="PF00702">
    <property type="entry name" value="Hydrolase"/>
    <property type="match status" value="1"/>
</dbReference>
<dbReference type="SUPFAM" id="SSF56784">
    <property type="entry name" value="HAD-like"/>
    <property type="match status" value="1"/>
</dbReference>
<dbReference type="PANTHER" id="PTHR43434:SF1">
    <property type="entry name" value="PHOSPHOGLYCOLATE PHOSPHATASE"/>
    <property type="match status" value="1"/>
</dbReference>
<dbReference type="EMBL" id="FMZK01000004">
    <property type="protein sequence ID" value="SDC89824.1"/>
    <property type="molecule type" value="Genomic_DNA"/>
</dbReference>
<organism evidence="1 2">
    <name type="scientific">Streptomyces prasinopilosus</name>
    <dbReference type="NCBI Taxonomy" id="67344"/>
    <lineage>
        <taxon>Bacteria</taxon>
        <taxon>Bacillati</taxon>
        <taxon>Actinomycetota</taxon>
        <taxon>Actinomycetes</taxon>
        <taxon>Kitasatosporales</taxon>
        <taxon>Streptomycetaceae</taxon>
        <taxon>Streptomyces</taxon>
    </lineage>
</organism>
<dbReference type="Proteomes" id="UP000182100">
    <property type="component" value="Unassembled WGS sequence"/>
</dbReference>
<sequence>MARGAEDDRKGRVGPAGLEELVRGARAVLWDFDGSVCRLFAGRAARRAAADLVEWLEDRGLHGLLTESERGAPHPHAVLRAVARGHPGGDLVAELEERVTRQEMPAASSAWPTPYADPLIRTWTAAGARLAIASDTSPRVIRAYLATRGLVDCFAPRIHGRTRDLGQLKPDPGSLHRALSATGVAASRALMIGNMPADHEAALRAGVPFLGYAPSPAQGEALRDSGAGTVLDSLEPLLRLLRR</sequence>
<dbReference type="InterPro" id="IPR036412">
    <property type="entry name" value="HAD-like_sf"/>
</dbReference>
<proteinExistence type="predicted"/>
<protein>
    <submittedName>
        <fullName evidence="1">Phosphoglycolate phosphatase, HAD superfamily</fullName>
    </submittedName>
</protein>
<accession>A0A1G6QD48</accession>